<evidence type="ECO:0000313" key="2">
    <source>
        <dbReference type="EMBL" id="MEQ2191861.1"/>
    </source>
</evidence>
<organism evidence="2 3">
    <name type="scientific">Xenoophorus captivus</name>
    <dbReference type="NCBI Taxonomy" id="1517983"/>
    <lineage>
        <taxon>Eukaryota</taxon>
        <taxon>Metazoa</taxon>
        <taxon>Chordata</taxon>
        <taxon>Craniata</taxon>
        <taxon>Vertebrata</taxon>
        <taxon>Euteleostomi</taxon>
        <taxon>Actinopterygii</taxon>
        <taxon>Neopterygii</taxon>
        <taxon>Teleostei</taxon>
        <taxon>Neoteleostei</taxon>
        <taxon>Acanthomorphata</taxon>
        <taxon>Ovalentaria</taxon>
        <taxon>Atherinomorphae</taxon>
        <taxon>Cyprinodontiformes</taxon>
        <taxon>Goodeidae</taxon>
        <taxon>Xenoophorus</taxon>
    </lineage>
</organism>
<reference evidence="2 3" key="1">
    <citation type="submission" date="2021-06" db="EMBL/GenBank/DDBJ databases">
        <authorList>
            <person name="Palmer J.M."/>
        </authorList>
    </citation>
    <scope>NUCLEOTIDE SEQUENCE [LARGE SCALE GENOMIC DNA]</scope>
    <source>
        <strain evidence="2 3">XC_2019</strain>
        <tissue evidence="2">Muscle</tissue>
    </source>
</reference>
<keyword evidence="3" id="KW-1185">Reference proteome</keyword>
<feature type="compositionally biased region" description="Low complexity" evidence="1">
    <location>
        <begin position="98"/>
        <end position="112"/>
    </location>
</feature>
<dbReference type="Proteomes" id="UP001434883">
    <property type="component" value="Unassembled WGS sequence"/>
</dbReference>
<protein>
    <submittedName>
        <fullName evidence="2">Uncharacterized protein</fullName>
    </submittedName>
</protein>
<dbReference type="SUPFAM" id="SSF53098">
    <property type="entry name" value="Ribonuclease H-like"/>
    <property type="match status" value="1"/>
</dbReference>
<evidence type="ECO:0000313" key="3">
    <source>
        <dbReference type="Proteomes" id="UP001434883"/>
    </source>
</evidence>
<name>A0ABV0Q7T7_9TELE</name>
<gene>
    <name evidence="2" type="ORF">XENOCAPTIV_003525</name>
</gene>
<sequence>MRKRDLAKAQAVLGLPPHKLITETPTSQKDGDTELTKAIKEGILKYLNEKYDDHTTNNLLDMATFVDPRFKTAYMNEERVEFIKMKAAAELVDMVAPTPESAETATASISPPVAEDDPAPPCPTKKTKKSLDSYFKKALAAGQDTTHSQPSRASTELELSMYLQAPGPDSESDPLE</sequence>
<dbReference type="InterPro" id="IPR012337">
    <property type="entry name" value="RNaseH-like_sf"/>
</dbReference>
<comment type="caution">
    <text evidence="2">The sequence shown here is derived from an EMBL/GenBank/DDBJ whole genome shotgun (WGS) entry which is preliminary data.</text>
</comment>
<evidence type="ECO:0000256" key="1">
    <source>
        <dbReference type="SAM" id="MobiDB-lite"/>
    </source>
</evidence>
<accession>A0ABV0Q7T7</accession>
<feature type="region of interest" description="Disordered" evidence="1">
    <location>
        <begin position="98"/>
        <end position="176"/>
    </location>
</feature>
<dbReference type="EMBL" id="JAHRIN010001361">
    <property type="protein sequence ID" value="MEQ2191861.1"/>
    <property type="molecule type" value="Genomic_DNA"/>
</dbReference>
<proteinExistence type="predicted"/>
<feature type="compositionally biased region" description="Polar residues" evidence="1">
    <location>
        <begin position="143"/>
        <end position="154"/>
    </location>
</feature>